<dbReference type="PANTHER" id="PTHR11799">
    <property type="entry name" value="PARAOXONASE"/>
    <property type="match status" value="1"/>
</dbReference>
<dbReference type="SUPFAM" id="SSF63829">
    <property type="entry name" value="Calcium-dependent phosphotriesterase"/>
    <property type="match status" value="1"/>
</dbReference>
<dbReference type="PANTHER" id="PTHR11799:SF12">
    <property type="entry name" value="PARAOXONASE-RELATED"/>
    <property type="match status" value="1"/>
</dbReference>
<proteinExistence type="predicted"/>
<accession>A0A0D7B701</accession>
<dbReference type="Proteomes" id="UP000054007">
    <property type="component" value="Unassembled WGS sequence"/>
</dbReference>
<evidence type="ECO:0000313" key="2">
    <source>
        <dbReference type="Proteomes" id="UP000054007"/>
    </source>
</evidence>
<evidence type="ECO:0008006" key="3">
    <source>
        <dbReference type="Google" id="ProtNLM"/>
    </source>
</evidence>
<dbReference type="AlphaFoldDB" id="A0A0D7B701"/>
<evidence type="ECO:0000313" key="1">
    <source>
        <dbReference type="EMBL" id="KIY65969.1"/>
    </source>
</evidence>
<dbReference type="Gene3D" id="2.120.10.30">
    <property type="entry name" value="TolB, C-terminal domain"/>
    <property type="match status" value="1"/>
</dbReference>
<dbReference type="InterPro" id="IPR051288">
    <property type="entry name" value="Serum_paraoxonase/arylesterase"/>
</dbReference>
<sequence>MLLPLLTTFAIGAGYTVLNPLLKTHGPFYKAHNFGRPETCTIYDQVEGCEKISLHADSGLLYLACTNLAQRQVWMNPTTELPLAKGVETNYVTIFDPVKGDFTPVELRGLDRTRSVAFHGMDVVPVEGSKDELYIYLVDHHLYADGTPPIEAYDSAVEVYKTKVGSNTADLVWTVPRNDALVTPNEVVGSGDAKSFYFTNDAEHPERADSPFDALRQYINPRASIGYCHVDEGCKIIMDGLLKPNGLATTGNGTFYIVDSLWTDVIIAEQREDGKLVQVDTIPTETISDNVSIDEQGSVWIAGLPNTIVAVKGMRDVRTRVPSRFIRASVGTAPNEKYHVENILQDDGQLLPFQTTVVHDSRRHKLYAHGLISPWLTACDFP</sequence>
<reference evidence="1 2" key="1">
    <citation type="journal article" date="2015" name="Fungal Genet. Biol.">
        <title>Evolution of novel wood decay mechanisms in Agaricales revealed by the genome sequences of Fistulina hepatica and Cylindrobasidium torrendii.</title>
        <authorList>
            <person name="Floudas D."/>
            <person name="Held B.W."/>
            <person name="Riley R."/>
            <person name="Nagy L.G."/>
            <person name="Koehler G."/>
            <person name="Ransdell A.S."/>
            <person name="Younus H."/>
            <person name="Chow J."/>
            <person name="Chiniquy J."/>
            <person name="Lipzen A."/>
            <person name="Tritt A."/>
            <person name="Sun H."/>
            <person name="Haridas S."/>
            <person name="LaButti K."/>
            <person name="Ohm R.A."/>
            <person name="Kues U."/>
            <person name="Blanchette R.A."/>
            <person name="Grigoriev I.V."/>
            <person name="Minto R.E."/>
            <person name="Hibbett D.S."/>
        </authorList>
    </citation>
    <scope>NUCLEOTIDE SEQUENCE [LARGE SCALE GENOMIC DNA]</scope>
    <source>
        <strain evidence="1 2">FP15055 ss-10</strain>
    </source>
</reference>
<protein>
    <recommendedName>
        <fullName evidence="3">Calcium-dependent phosphotriesterase</fullName>
    </recommendedName>
</protein>
<name>A0A0D7B701_9AGAR</name>
<gene>
    <name evidence="1" type="ORF">CYLTODRAFT_399519</name>
</gene>
<keyword evidence="2" id="KW-1185">Reference proteome</keyword>
<dbReference type="OrthoDB" id="5307922at2759"/>
<dbReference type="InterPro" id="IPR011042">
    <property type="entry name" value="6-blade_b-propeller_TolB-like"/>
</dbReference>
<organism evidence="1 2">
    <name type="scientific">Cylindrobasidium torrendii FP15055 ss-10</name>
    <dbReference type="NCBI Taxonomy" id="1314674"/>
    <lineage>
        <taxon>Eukaryota</taxon>
        <taxon>Fungi</taxon>
        <taxon>Dikarya</taxon>
        <taxon>Basidiomycota</taxon>
        <taxon>Agaricomycotina</taxon>
        <taxon>Agaricomycetes</taxon>
        <taxon>Agaricomycetidae</taxon>
        <taxon>Agaricales</taxon>
        <taxon>Marasmiineae</taxon>
        <taxon>Physalacriaceae</taxon>
        <taxon>Cylindrobasidium</taxon>
    </lineage>
</organism>
<dbReference type="EMBL" id="KN880570">
    <property type="protein sequence ID" value="KIY65969.1"/>
    <property type="molecule type" value="Genomic_DNA"/>
</dbReference>